<dbReference type="InterPro" id="IPR036977">
    <property type="entry name" value="DNA_primase_Znf_CHC2"/>
</dbReference>
<dbReference type="PANTHER" id="PTHR30313:SF2">
    <property type="entry name" value="DNA PRIMASE"/>
    <property type="match status" value="1"/>
</dbReference>
<dbReference type="SUPFAM" id="SSF56731">
    <property type="entry name" value="DNA primase core"/>
    <property type="match status" value="1"/>
</dbReference>
<dbReference type="KEGG" id="grs:C7S20_04495"/>
<evidence type="ECO:0000256" key="1">
    <source>
        <dbReference type="ARBA" id="ARBA00022723"/>
    </source>
</evidence>
<feature type="domain" description="Zinc finger CHC2-type" evidence="4">
    <location>
        <begin position="29"/>
        <end position="92"/>
    </location>
</feature>
<evidence type="ECO:0000256" key="2">
    <source>
        <dbReference type="ARBA" id="ARBA00022771"/>
    </source>
</evidence>
<keyword evidence="2" id="KW-0863">Zinc-finger</keyword>
<gene>
    <name evidence="5" type="ORF">C7S20_04495</name>
</gene>
<dbReference type="AlphaFoldDB" id="A0A2R3Z2W1"/>
<name>A0A2R3Z2W1_9FLAO</name>
<dbReference type="GO" id="GO:0006269">
    <property type="term" value="P:DNA replication, synthesis of primer"/>
    <property type="evidence" value="ECO:0007669"/>
    <property type="project" value="TreeGrafter"/>
</dbReference>
<keyword evidence="3" id="KW-0862">Zinc</keyword>
<accession>A0A2R3Z2W1</accession>
<dbReference type="Pfam" id="PF01807">
    <property type="entry name" value="Zn_ribbon_DnaG"/>
    <property type="match status" value="1"/>
</dbReference>
<proteinExistence type="predicted"/>
<dbReference type="GO" id="GO:0008270">
    <property type="term" value="F:zinc ion binding"/>
    <property type="evidence" value="ECO:0007669"/>
    <property type="project" value="UniProtKB-KW"/>
</dbReference>
<dbReference type="InterPro" id="IPR002694">
    <property type="entry name" value="Znf_CHC2"/>
</dbReference>
<dbReference type="InterPro" id="IPR050219">
    <property type="entry name" value="DnaG_primase"/>
</dbReference>
<organism evidence="5 6">
    <name type="scientific">Christiangramia fulva</name>
    <dbReference type="NCBI Taxonomy" id="2126553"/>
    <lineage>
        <taxon>Bacteria</taxon>
        <taxon>Pseudomonadati</taxon>
        <taxon>Bacteroidota</taxon>
        <taxon>Flavobacteriia</taxon>
        <taxon>Flavobacteriales</taxon>
        <taxon>Flavobacteriaceae</taxon>
        <taxon>Christiangramia</taxon>
    </lineage>
</organism>
<dbReference type="Gene3D" id="3.90.580.10">
    <property type="entry name" value="Zinc finger, CHC2-type domain"/>
    <property type="match status" value="1"/>
</dbReference>
<dbReference type="GO" id="GO:0005737">
    <property type="term" value="C:cytoplasm"/>
    <property type="evidence" value="ECO:0007669"/>
    <property type="project" value="TreeGrafter"/>
</dbReference>
<dbReference type="GO" id="GO:0003677">
    <property type="term" value="F:DNA binding"/>
    <property type="evidence" value="ECO:0007669"/>
    <property type="project" value="InterPro"/>
</dbReference>
<evidence type="ECO:0000256" key="3">
    <source>
        <dbReference type="ARBA" id="ARBA00022833"/>
    </source>
</evidence>
<dbReference type="GO" id="GO:0003899">
    <property type="term" value="F:DNA-directed RNA polymerase activity"/>
    <property type="evidence" value="ECO:0007669"/>
    <property type="project" value="InterPro"/>
</dbReference>
<keyword evidence="1" id="KW-0479">Metal-binding</keyword>
<dbReference type="Gene3D" id="3.40.1360.10">
    <property type="match status" value="1"/>
</dbReference>
<keyword evidence="6" id="KW-1185">Reference proteome</keyword>
<protein>
    <submittedName>
        <fullName evidence="5">DNA primase</fullName>
    </submittedName>
</protein>
<dbReference type="SUPFAM" id="SSF57783">
    <property type="entry name" value="Zinc beta-ribbon"/>
    <property type="match status" value="1"/>
</dbReference>
<evidence type="ECO:0000259" key="4">
    <source>
        <dbReference type="Pfam" id="PF01807"/>
    </source>
</evidence>
<dbReference type="Pfam" id="PF13155">
    <property type="entry name" value="Toprim_2"/>
    <property type="match status" value="1"/>
</dbReference>
<dbReference type="Proteomes" id="UP000241507">
    <property type="component" value="Chromosome"/>
</dbReference>
<dbReference type="RefSeq" id="WP_107011360.1">
    <property type="nucleotide sequence ID" value="NZ_CP028136.1"/>
</dbReference>
<evidence type="ECO:0000313" key="5">
    <source>
        <dbReference type="EMBL" id="AVR44582.1"/>
    </source>
</evidence>
<reference evidence="6" key="1">
    <citation type="submission" date="2018-03" db="EMBL/GenBank/DDBJ databases">
        <title>Gramella fulva sp. nov., isolated from a dry surface of tidal flat.</title>
        <authorList>
            <person name="Hwang S.H."/>
            <person name="Hwang W.M."/>
            <person name="Kang K."/>
            <person name="Ahn T.-Y."/>
        </authorList>
    </citation>
    <scope>NUCLEOTIDE SEQUENCE [LARGE SCALE GENOMIC DNA]</scope>
    <source>
        <strain evidence="6">SH35</strain>
    </source>
</reference>
<dbReference type="PANTHER" id="PTHR30313">
    <property type="entry name" value="DNA PRIMASE"/>
    <property type="match status" value="1"/>
</dbReference>
<evidence type="ECO:0000313" key="6">
    <source>
        <dbReference type="Proteomes" id="UP000241507"/>
    </source>
</evidence>
<dbReference type="EMBL" id="CP028136">
    <property type="protein sequence ID" value="AVR44582.1"/>
    <property type="molecule type" value="Genomic_DNA"/>
</dbReference>
<dbReference type="CDD" id="cd00188">
    <property type="entry name" value="TOPRIM"/>
    <property type="match status" value="1"/>
</dbReference>
<sequence length="289" mass="33286">MRARKLTCEKARNICIVDTLAKLGHFPSRRTEKEAWFLSPLRSETQASFKVSLKLNRWYDFGIGKGGNVIDLVCQVCDCSVGEALEYLSDELPIYNFQGSVSDTSTKKSRNTIIKVKTITQSHLKKYVRSRGISLEVARTYCKEVWYESHGKTYYAIGLQNKKGGWELRNLYSKTSSSPKTYTYLQKKKENLIVCEGMFDLLSIAEVYPKEIESTDIIVLNSLSFLPRIISCFKKYKSVDLYLDNDKPGKKNTTELLKHYHHIKDQSHRYKNHKDLNEKLTCGHQISTA</sequence>
<dbReference type="OrthoDB" id="8536512at2"/>